<dbReference type="RefSeq" id="WP_202993487.1">
    <property type="nucleotide sequence ID" value="NZ_CAJETO010000003.1"/>
</dbReference>
<dbReference type="EMBL" id="AAXKXX010000004">
    <property type="protein sequence ID" value="EGQ4384414.1"/>
    <property type="molecule type" value="Genomic_DNA"/>
</dbReference>
<organism evidence="1 2">
    <name type="scientific">Staphylococcus pseudintermedius</name>
    <dbReference type="NCBI Taxonomy" id="283734"/>
    <lineage>
        <taxon>Bacteria</taxon>
        <taxon>Bacillati</taxon>
        <taxon>Bacillota</taxon>
        <taxon>Bacilli</taxon>
        <taxon>Bacillales</taxon>
        <taxon>Staphylococcaceae</taxon>
        <taxon>Staphylococcus</taxon>
        <taxon>Staphylococcus intermedius group</taxon>
    </lineage>
</organism>
<evidence type="ECO:0000313" key="2">
    <source>
        <dbReference type="Proteomes" id="UP000600220"/>
    </source>
</evidence>
<evidence type="ECO:0000313" key="1">
    <source>
        <dbReference type="EMBL" id="EGQ4384414.1"/>
    </source>
</evidence>
<name>A0A8H9BXB9_STAPS</name>
<accession>A0A8H9BXB9</accession>
<dbReference type="Proteomes" id="UP000600220">
    <property type="component" value="Unassembled WGS sequence"/>
</dbReference>
<sequence length="100" mass="11361">MLKTLITASTLLLLPFAQTPQTGFDSLDNNTKIQIEQTQNTFVSYGIAEDAQSLRVFKHAEDSKMLSEKEQYTIYSDNLIKGTIYKITYKGDYVKSIDLN</sequence>
<reference evidence="1 2" key="1">
    <citation type="submission" date="2018-11" db="EMBL/GenBank/DDBJ databases">
        <authorList>
            <consortium name="Veterinary Laboratory Investigation and Response Network"/>
        </authorList>
    </citation>
    <scope>NUCLEOTIDE SEQUENCE [LARGE SCALE GENOMIC DNA]</scope>
    <source>
        <strain evidence="1 2">SPSE-18-VL-LA-PA-Ryan-0021</strain>
    </source>
</reference>
<proteinExistence type="predicted"/>
<gene>
    <name evidence="1" type="ORF">EGV54_04820</name>
</gene>
<keyword evidence="2" id="KW-1185">Reference proteome</keyword>
<comment type="caution">
    <text evidence="1">The sequence shown here is derived from an EMBL/GenBank/DDBJ whole genome shotgun (WGS) entry which is preliminary data.</text>
</comment>
<dbReference type="AlphaFoldDB" id="A0A8H9BXB9"/>
<protein>
    <submittedName>
        <fullName evidence="1">Uncharacterized protein</fullName>
    </submittedName>
</protein>